<comment type="similarity">
    <text evidence="2">Belongs to the complex I LYR family.</text>
</comment>
<dbReference type="GO" id="GO:0005743">
    <property type="term" value="C:mitochondrial inner membrane"/>
    <property type="evidence" value="ECO:0007669"/>
    <property type="project" value="UniProtKB-SubCell"/>
</dbReference>
<evidence type="ECO:0000256" key="8">
    <source>
        <dbReference type="ARBA" id="ARBA00023136"/>
    </source>
</evidence>
<evidence type="ECO:0000256" key="3">
    <source>
        <dbReference type="ARBA" id="ARBA00022448"/>
    </source>
</evidence>
<keyword evidence="7" id="KW-0496">Mitochondrion</keyword>
<evidence type="ECO:0000313" key="10">
    <source>
        <dbReference type="Proteomes" id="UP000268093"/>
    </source>
</evidence>
<evidence type="ECO:0000313" key="9">
    <source>
        <dbReference type="EMBL" id="RUP51717.1"/>
    </source>
</evidence>
<keyword evidence="8" id="KW-0472">Membrane</keyword>
<name>A0A433DLN6_9FUNG</name>
<dbReference type="EMBL" id="RBNI01000520">
    <property type="protein sequence ID" value="RUP51717.1"/>
    <property type="molecule type" value="Genomic_DNA"/>
</dbReference>
<dbReference type="Pfam" id="PF05347">
    <property type="entry name" value="Complex1_LYR"/>
    <property type="match status" value="1"/>
</dbReference>
<keyword evidence="6" id="KW-0249">Electron transport</keyword>
<dbReference type="PIRSF" id="PIRSF006643">
    <property type="entry name" value="NDUA6"/>
    <property type="match status" value="1"/>
</dbReference>
<gene>
    <name evidence="9" type="ORF">BC936DRAFT_146349</name>
</gene>
<dbReference type="InterPro" id="IPR008011">
    <property type="entry name" value="Complex1_LYR_dom"/>
</dbReference>
<dbReference type="GO" id="GO:0006979">
    <property type="term" value="P:response to oxidative stress"/>
    <property type="evidence" value="ECO:0007669"/>
    <property type="project" value="TreeGrafter"/>
</dbReference>
<proteinExistence type="inferred from homology"/>
<dbReference type="AlphaFoldDB" id="A0A433DLN6"/>
<evidence type="ECO:0000256" key="7">
    <source>
        <dbReference type="ARBA" id="ARBA00023128"/>
    </source>
</evidence>
<dbReference type="PANTHER" id="PTHR12964:SF0">
    <property type="entry name" value="NADH DEHYDROGENASE [UBIQUINONE] 1 ALPHA SUBCOMPLEX SUBUNIT 6"/>
    <property type="match status" value="1"/>
</dbReference>
<dbReference type="CDD" id="cd20266">
    <property type="entry name" value="Complex1_LYR_NDUFA6_LYRM6"/>
    <property type="match status" value="1"/>
</dbReference>
<dbReference type="InterPro" id="IPR045299">
    <property type="entry name" value="Complex1_LYR_NDUFA6_LYRM6"/>
</dbReference>
<accession>A0A433DLN6</accession>
<sequence>MSMPYAVSNLAVTTTTSGSLANARQRVLSLYRNWQKSAPEIVTLYQLDLPISAVRAKIREEFERNRYVEDVSVTDILIFKGQIEHQETMNLWKQTTHVMRYFAKDEAPPKPVTFLDRFYEGRD</sequence>
<dbReference type="GO" id="GO:0045271">
    <property type="term" value="C:respiratory chain complex I"/>
    <property type="evidence" value="ECO:0007669"/>
    <property type="project" value="InterPro"/>
</dbReference>
<evidence type="ECO:0000256" key="4">
    <source>
        <dbReference type="ARBA" id="ARBA00022660"/>
    </source>
</evidence>
<comment type="subcellular location">
    <subcellularLocation>
        <location evidence="1">Mitochondrion inner membrane</location>
        <topology evidence="1">Peripheral membrane protein</topology>
        <orientation evidence="1">Matrix side</orientation>
    </subcellularLocation>
</comment>
<comment type="caution">
    <text evidence="9">The sequence shown here is derived from an EMBL/GenBank/DDBJ whole genome shotgun (WGS) entry which is preliminary data.</text>
</comment>
<organism evidence="9 10">
    <name type="scientific">Jimgerdemannia flammicorona</name>
    <dbReference type="NCBI Taxonomy" id="994334"/>
    <lineage>
        <taxon>Eukaryota</taxon>
        <taxon>Fungi</taxon>
        <taxon>Fungi incertae sedis</taxon>
        <taxon>Mucoromycota</taxon>
        <taxon>Mucoromycotina</taxon>
        <taxon>Endogonomycetes</taxon>
        <taxon>Endogonales</taxon>
        <taxon>Endogonaceae</taxon>
        <taxon>Jimgerdemannia</taxon>
    </lineage>
</organism>
<keyword evidence="5" id="KW-0999">Mitochondrion inner membrane</keyword>
<keyword evidence="3" id="KW-0813">Transport</keyword>
<dbReference type="PANTHER" id="PTHR12964">
    <property type="entry name" value="NADH-UBIQUINONE OXIDOREDUCTASE B14 SUBUNIT"/>
    <property type="match status" value="1"/>
</dbReference>
<dbReference type="Proteomes" id="UP000268093">
    <property type="component" value="Unassembled WGS sequence"/>
</dbReference>
<reference evidence="9 10" key="1">
    <citation type="journal article" date="2018" name="New Phytol.">
        <title>Phylogenomics of Endogonaceae and evolution of mycorrhizas within Mucoromycota.</title>
        <authorList>
            <person name="Chang Y."/>
            <person name="Desiro A."/>
            <person name="Na H."/>
            <person name="Sandor L."/>
            <person name="Lipzen A."/>
            <person name="Clum A."/>
            <person name="Barry K."/>
            <person name="Grigoriev I.V."/>
            <person name="Martin F.M."/>
            <person name="Stajich J.E."/>
            <person name="Smith M.E."/>
            <person name="Bonito G."/>
            <person name="Spatafora J.W."/>
        </authorList>
    </citation>
    <scope>NUCLEOTIDE SEQUENCE [LARGE SCALE GENOMIC DNA]</scope>
    <source>
        <strain evidence="9 10">GMNB39</strain>
    </source>
</reference>
<protein>
    <submittedName>
        <fullName evidence="9">Uncharacterized protein</fullName>
    </submittedName>
</protein>
<evidence type="ECO:0000256" key="1">
    <source>
        <dbReference type="ARBA" id="ARBA00004443"/>
    </source>
</evidence>
<evidence type="ECO:0000256" key="2">
    <source>
        <dbReference type="ARBA" id="ARBA00009508"/>
    </source>
</evidence>
<dbReference type="InterPro" id="IPR016488">
    <property type="entry name" value="NADH_Ub_cplx-1_asu_su-6"/>
</dbReference>
<evidence type="ECO:0000256" key="6">
    <source>
        <dbReference type="ARBA" id="ARBA00022982"/>
    </source>
</evidence>
<evidence type="ECO:0000256" key="5">
    <source>
        <dbReference type="ARBA" id="ARBA00022792"/>
    </source>
</evidence>
<keyword evidence="10" id="KW-1185">Reference proteome</keyword>
<keyword evidence="4" id="KW-0679">Respiratory chain</keyword>
<dbReference type="OrthoDB" id="14535at2759"/>